<keyword evidence="1" id="KW-0167">Capsid protein</keyword>
<organism evidence="1 2">
    <name type="scientific">Clostridium botulinum CFSAN001627</name>
    <dbReference type="NCBI Taxonomy" id="1232189"/>
    <lineage>
        <taxon>Bacteria</taxon>
        <taxon>Bacillati</taxon>
        <taxon>Bacillota</taxon>
        <taxon>Clostridia</taxon>
        <taxon>Eubacteriales</taxon>
        <taxon>Clostridiaceae</taxon>
        <taxon>Clostridium</taxon>
    </lineage>
</organism>
<dbReference type="Gene3D" id="3.30.200.20">
    <property type="entry name" value="Phosphorylase Kinase, domain 1"/>
    <property type="match status" value="1"/>
</dbReference>
<dbReference type="Proteomes" id="UP000011944">
    <property type="component" value="Unassembled WGS sequence"/>
</dbReference>
<gene>
    <name evidence="1" type="ORF">CFSAN001627_07492</name>
</gene>
<reference evidence="1 2" key="2">
    <citation type="submission" date="2013-03" db="EMBL/GenBank/DDBJ databases">
        <title>Diversity in Clostridium botulinum.</title>
        <authorList>
            <person name="Timme R.E."/>
            <person name="Allard M."/>
            <person name="Luo Y."/>
            <person name="Strain E."/>
            <person name="Gonzalez-Escalona N."/>
            <person name="Brown E."/>
        </authorList>
    </citation>
    <scope>NUCLEOTIDE SEQUENCE [LARGE SCALE GENOMIC DNA]</scope>
    <source>
        <strain evidence="1 2">CFSAN001627</strain>
    </source>
</reference>
<dbReference type="PATRIC" id="fig|1232189.3.peg.1200"/>
<keyword evidence="1" id="KW-0946">Virion</keyword>
<evidence type="ECO:0000313" key="1">
    <source>
        <dbReference type="EMBL" id="EKN42328.1"/>
    </source>
</evidence>
<evidence type="ECO:0000313" key="2">
    <source>
        <dbReference type="Proteomes" id="UP000011944"/>
    </source>
</evidence>
<dbReference type="EMBL" id="AMXI01000425">
    <property type="protein sequence ID" value="EKN42328.1"/>
    <property type="molecule type" value="Genomic_DNA"/>
</dbReference>
<sequence>MDKSEIISIVENNYDININSIEKIKNVYKIISDSNKTYALK</sequence>
<proteinExistence type="predicted"/>
<dbReference type="AlphaFoldDB" id="M1ZY59"/>
<accession>M1ZY59</accession>
<comment type="caution">
    <text evidence="1">The sequence shown here is derived from an EMBL/GenBank/DDBJ whole genome shotgun (WGS) entry which is preliminary data.</text>
</comment>
<protein>
    <submittedName>
        <fullName evidence="1">CotS family spore coat protein</fullName>
    </submittedName>
</protein>
<name>M1ZY59_CLOBO</name>
<reference evidence="1 2" key="1">
    <citation type="submission" date="2012-10" db="EMBL/GenBank/DDBJ databases">
        <authorList>
            <person name="Strain E.A."/>
            <person name="Brown E."/>
            <person name="Allard M.W."/>
            <person name="Gonzalez-Escalona N."/>
            <person name="Timme R."/>
        </authorList>
    </citation>
    <scope>NUCLEOTIDE SEQUENCE [LARGE SCALE GENOMIC DNA]</scope>
    <source>
        <strain evidence="1 2">CFSAN001627</strain>
    </source>
</reference>